<dbReference type="InterPro" id="IPR012334">
    <property type="entry name" value="Pectin_lyas_fold"/>
</dbReference>
<organism evidence="3 4">
    <name type="scientific">Sphaerisporangium flaviroseum</name>
    <dbReference type="NCBI Taxonomy" id="509199"/>
    <lineage>
        <taxon>Bacteria</taxon>
        <taxon>Bacillati</taxon>
        <taxon>Actinomycetota</taxon>
        <taxon>Actinomycetes</taxon>
        <taxon>Streptosporangiales</taxon>
        <taxon>Streptosporangiaceae</taxon>
        <taxon>Sphaerisporangium</taxon>
    </lineage>
</organism>
<comment type="caution">
    <text evidence="3">The sequence shown here is derived from an EMBL/GenBank/DDBJ whole genome shotgun (WGS) entry which is preliminary data.</text>
</comment>
<dbReference type="EMBL" id="BAAAZR010000054">
    <property type="protein sequence ID" value="GAA3843294.1"/>
    <property type="molecule type" value="Genomic_DNA"/>
</dbReference>
<evidence type="ECO:0000313" key="3">
    <source>
        <dbReference type="EMBL" id="GAA3843294.1"/>
    </source>
</evidence>
<dbReference type="SUPFAM" id="SSF51126">
    <property type="entry name" value="Pectin lyase-like"/>
    <property type="match status" value="1"/>
</dbReference>
<gene>
    <name evidence="3" type="ORF">GCM10022226_77850</name>
</gene>
<name>A0ABP7JG80_9ACTN</name>
<evidence type="ECO:0000259" key="2">
    <source>
        <dbReference type="Pfam" id="PF12708"/>
    </source>
</evidence>
<dbReference type="Pfam" id="PF12708">
    <property type="entry name" value="Pect-lyase_RHGA_epim"/>
    <property type="match status" value="1"/>
</dbReference>
<feature type="compositionally biased region" description="Pro residues" evidence="1">
    <location>
        <begin position="208"/>
        <end position="222"/>
    </location>
</feature>
<evidence type="ECO:0000313" key="4">
    <source>
        <dbReference type="Proteomes" id="UP001500888"/>
    </source>
</evidence>
<proteinExistence type="predicted"/>
<feature type="domain" description="Rhamnogalacturonase A/B/Epimerase-like pectate lyase" evidence="2">
    <location>
        <begin position="237"/>
        <end position="287"/>
    </location>
</feature>
<dbReference type="RefSeq" id="WP_344952652.1">
    <property type="nucleotide sequence ID" value="NZ_BAAAZR010000054.1"/>
</dbReference>
<keyword evidence="4" id="KW-1185">Reference proteome</keyword>
<dbReference type="InterPro" id="IPR011050">
    <property type="entry name" value="Pectin_lyase_fold/virulence"/>
</dbReference>
<protein>
    <recommendedName>
        <fullName evidence="2">Rhamnogalacturonase A/B/Epimerase-like pectate lyase domain-containing protein</fullName>
    </recommendedName>
</protein>
<dbReference type="Gene3D" id="2.160.20.10">
    <property type="entry name" value="Single-stranded right-handed beta-helix, Pectin lyase-like"/>
    <property type="match status" value="1"/>
</dbReference>
<dbReference type="Proteomes" id="UP001500888">
    <property type="component" value="Unassembled WGS sequence"/>
</dbReference>
<reference evidence="4" key="1">
    <citation type="journal article" date="2019" name="Int. J. Syst. Evol. Microbiol.">
        <title>The Global Catalogue of Microorganisms (GCM) 10K type strain sequencing project: providing services to taxonomists for standard genome sequencing and annotation.</title>
        <authorList>
            <consortium name="The Broad Institute Genomics Platform"/>
            <consortium name="The Broad Institute Genome Sequencing Center for Infectious Disease"/>
            <person name="Wu L."/>
            <person name="Ma J."/>
        </authorList>
    </citation>
    <scope>NUCLEOTIDE SEQUENCE [LARGE SCALE GENOMIC DNA]</scope>
    <source>
        <strain evidence="4">JCM 16908</strain>
    </source>
</reference>
<sequence length="799" mass="84728">MSVFSAATIALMQSIRSPAEGDVVEVAGYASLDDGGGGTFFFDTTQITSATVRSANITGATHIKYDEHEPSAIVATTAAPHLFVDGQAVLVAGVGEGADGAWWVKVLDRGNANKSTRFALLGSTATGPFTAGGTAKSLIVTTSHDHRLAPGGRAIIKRVAGRDGFSLNGTWMNIGMGETQQSFTLAYVPRGSYDHGGVVGDGGASFPSDPPDPPPTPAPPPHTDGCWVRRRDGTELNVRWFGAAGNGETDDTEALVATIRAARTFKTGVYLPAGNFKTTAEIKLETYAVDRLTDLGLSIRGEGSEQNVHNGTMITAGRAGMRSILSIQAHSVTLKGLRLGCADKADHGLYLQGASTLHLDDVSVQRAVMDGYRAVRTADNGEPTNNDFMYARRLYAYACGTLYCSPSLEHRYKRVGEELPPLPLRAVAPVKGTVSCTGKPDTGKPGSDARYFMTINGSGTRFDEIPAREGDFILIGANDSTLQRHEIARIVGPEEIKVYPLNRPSPAFSEQPFAIGIGDGWSEHAHKDNNRTHLEVGQITYCAGSGIVCRGGYGPTIVNMELHGCGFAGIVIGTLDLRRAVFLGTRIAGPYFEGSFYGACVFLAQARGITIDEPMWKGQPPDRRLVYSEQSMTNAYALGYMADFVDANHPIGLRPIGPATTDIPATRGKNFTNTGKLISPSSGALDIDSTPWTEPILIPERNKNVAVNRGTVGAPADITAEPTFPPGVDGQEIAICNIGVHPVIFHDGGGQLKTNLVLDCTPGGTVALAPGHIMMFHYSIHGSMKGKWTQRGAVATSGN</sequence>
<accession>A0ABP7JG80</accession>
<dbReference type="InterPro" id="IPR024535">
    <property type="entry name" value="RHGA/B-epi-like_pectate_lyase"/>
</dbReference>
<evidence type="ECO:0000256" key="1">
    <source>
        <dbReference type="SAM" id="MobiDB-lite"/>
    </source>
</evidence>
<feature type="region of interest" description="Disordered" evidence="1">
    <location>
        <begin position="198"/>
        <end position="224"/>
    </location>
</feature>